<sequence length="282" mass="30854">MNNGAATRRLLLPGSTLYVVFFAIPLAILGLYSFWTQVDFKMHAGFTLEHYQTALTTSLYRGVFLRTIIVGTLTAIIVVPVAYILAYIMQFVFPRKGRILFNIILVSMFSGYLVRIYAWRTILGKEGLLNAALLQLGIITKPITFLIFSNWSIAITLVGLLIPLALLPISSSMANVSKDHLEVATDLGSRGLKMHRTILIPMVLPGISTAFAISFILAAGDFVVPTMVGGTKGVMVGNLIADQFKGLAPNWPLGAALAISVLVFLVAIHAVAMRLVREFTRW</sequence>
<evidence type="ECO:0000256" key="2">
    <source>
        <dbReference type="ARBA" id="ARBA00007069"/>
    </source>
</evidence>
<dbReference type="EMBL" id="CAEZUG010000010">
    <property type="protein sequence ID" value="CAB4586830.1"/>
    <property type="molecule type" value="Genomic_DNA"/>
</dbReference>
<keyword evidence="4" id="KW-1003">Cell membrane</keyword>
<feature type="transmembrane region" description="Helical" evidence="8">
    <location>
        <begin position="143"/>
        <end position="167"/>
    </location>
</feature>
<dbReference type="GO" id="GO:0055085">
    <property type="term" value="P:transmembrane transport"/>
    <property type="evidence" value="ECO:0007669"/>
    <property type="project" value="InterPro"/>
</dbReference>
<dbReference type="PANTHER" id="PTHR42929">
    <property type="entry name" value="INNER MEMBRANE ABC TRANSPORTER PERMEASE PROTEIN YDCU-RELATED-RELATED"/>
    <property type="match status" value="1"/>
</dbReference>
<feature type="transmembrane region" description="Helical" evidence="8">
    <location>
        <begin position="253"/>
        <end position="276"/>
    </location>
</feature>
<evidence type="ECO:0000256" key="6">
    <source>
        <dbReference type="ARBA" id="ARBA00022989"/>
    </source>
</evidence>
<dbReference type="PROSITE" id="PS50928">
    <property type="entry name" value="ABC_TM1"/>
    <property type="match status" value="1"/>
</dbReference>
<keyword evidence="5 8" id="KW-0812">Transmembrane</keyword>
<dbReference type="GO" id="GO:0005886">
    <property type="term" value="C:plasma membrane"/>
    <property type="evidence" value="ECO:0007669"/>
    <property type="project" value="UniProtKB-SubCell"/>
</dbReference>
<evidence type="ECO:0000256" key="4">
    <source>
        <dbReference type="ARBA" id="ARBA00022475"/>
    </source>
</evidence>
<evidence type="ECO:0000256" key="7">
    <source>
        <dbReference type="ARBA" id="ARBA00023136"/>
    </source>
</evidence>
<feature type="transmembrane region" description="Helical" evidence="8">
    <location>
        <begin position="12"/>
        <end position="35"/>
    </location>
</feature>
<dbReference type="CDD" id="cd06261">
    <property type="entry name" value="TM_PBP2"/>
    <property type="match status" value="1"/>
</dbReference>
<feature type="transmembrane region" description="Helical" evidence="8">
    <location>
        <begin position="63"/>
        <end position="87"/>
    </location>
</feature>
<evidence type="ECO:0000313" key="10">
    <source>
        <dbReference type="EMBL" id="CAB4586830.1"/>
    </source>
</evidence>
<dbReference type="Pfam" id="PF00528">
    <property type="entry name" value="BPD_transp_1"/>
    <property type="match status" value="1"/>
</dbReference>
<dbReference type="AlphaFoldDB" id="A0A6J6FDW4"/>
<feature type="transmembrane region" description="Helical" evidence="8">
    <location>
        <begin position="99"/>
        <end position="118"/>
    </location>
</feature>
<gene>
    <name evidence="10" type="ORF">UFOPK1795_00312</name>
    <name evidence="11" type="ORF">UFOPK2275_00188</name>
</gene>
<comment type="similarity">
    <text evidence="2">Belongs to the binding-protein-dependent transport system permease family. CysTW subfamily.</text>
</comment>
<dbReference type="Gene3D" id="1.10.3720.10">
    <property type="entry name" value="MetI-like"/>
    <property type="match status" value="1"/>
</dbReference>
<evidence type="ECO:0000256" key="1">
    <source>
        <dbReference type="ARBA" id="ARBA00004651"/>
    </source>
</evidence>
<evidence type="ECO:0000256" key="5">
    <source>
        <dbReference type="ARBA" id="ARBA00022692"/>
    </source>
</evidence>
<protein>
    <submittedName>
        <fullName evidence="10">Unannotated protein</fullName>
    </submittedName>
</protein>
<comment type="subcellular location">
    <subcellularLocation>
        <location evidence="1">Cell membrane</location>
        <topology evidence="1">Multi-pass membrane protein</topology>
    </subcellularLocation>
</comment>
<dbReference type="PANTHER" id="PTHR42929:SF1">
    <property type="entry name" value="INNER MEMBRANE ABC TRANSPORTER PERMEASE PROTEIN YDCU-RELATED"/>
    <property type="match status" value="1"/>
</dbReference>
<evidence type="ECO:0000313" key="11">
    <source>
        <dbReference type="EMBL" id="CAB4655393.1"/>
    </source>
</evidence>
<feature type="transmembrane region" description="Helical" evidence="8">
    <location>
        <begin position="198"/>
        <end position="219"/>
    </location>
</feature>
<keyword evidence="6 8" id="KW-1133">Transmembrane helix</keyword>
<dbReference type="SUPFAM" id="SSF161098">
    <property type="entry name" value="MetI-like"/>
    <property type="match status" value="1"/>
</dbReference>
<dbReference type="InterPro" id="IPR000515">
    <property type="entry name" value="MetI-like"/>
</dbReference>
<evidence type="ECO:0000256" key="8">
    <source>
        <dbReference type="SAM" id="Phobius"/>
    </source>
</evidence>
<dbReference type="EMBL" id="CAEZWQ010000009">
    <property type="protein sequence ID" value="CAB4655393.1"/>
    <property type="molecule type" value="Genomic_DNA"/>
</dbReference>
<accession>A0A6J6FDW4</accession>
<reference evidence="10" key="1">
    <citation type="submission" date="2020-05" db="EMBL/GenBank/DDBJ databases">
        <authorList>
            <person name="Chiriac C."/>
            <person name="Salcher M."/>
            <person name="Ghai R."/>
            <person name="Kavagutti S V."/>
        </authorList>
    </citation>
    <scope>NUCLEOTIDE SEQUENCE</scope>
</reference>
<dbReference type="InterPro" id="IPR035906">
    <property type="entry name" value="MetI-like_sf"/>
</dbReference>
<keyword evidence="7 8" id="KW-0472">Membrane</keyword>
<organism evidence="10">
    <name type="scientific">freshwater metagenome</name>
    <dbReference type="NCBI Taxonomy" id="449393"/>
    <lineage>
        <taxon>unclassified sequences</taxon>
        <taxon>metagenomes</taxon>
        <taxon>ecological metagenomes</taxon>
    </lineage>
</organism>
<evidence type="ECO:0000259" key="9">
    <source>
        <dbReference type="PROSITE" id="PS50928"/>
    </source>
</evidence>
<proteinExistence type="inferred from homology"/>
<name>A0A6J6FDW4_9ZZZZ</name>
<keyword evidence="3" id="KW-0813">Transport</keyword>
<evidence type="ECO:0000256" key="3">
    <source>
        <dbReference type="ARBA" id="ARBA00022448"/>
    </source>
</evidence>
<feature type="domain" description="ABC transmembrane type-1" evidence="9">
    <location>
        <begin position="64"/>
        <end position="272"/>
    </location>
</feature>